<dbReference type="EMBL" id="JACVVK020000459">
    <property type="protein sequence ID" value="KAK7473729.1"/>
    <property type="molecule type" value="Genomic_DNA"/>
</dbReference>
<keyword evidence="4" id="KW-1185">Reference proteome</keyword>
<evidence type="ECO:0000313" key="3">
    <source>
        <dbReference type="EMBL" id="KAK7473729.1"/>
    </source>
</evidence>
<keyword evidence="2" id="KW-1133">Transmembrane helix</keyword>
<proteinExistence type="predicted"/>
<evidence type="ECO:0000256" key="2">
    <source>
        <dbReference type="SAM" id="Phobius"/>
    </source>
</evidence>
<keyword evidence="2" id="KW-0812">Transmembrane</keyword>
<protein>
    <submittedName>
        <fullName evidence="3">Uncharacterized protein</fullName>
    </submittedName>
</protein>
<comment type="caution">
    <text evidence="3">The sequence shown here is derived from an EMBL/GenBank/DDBJ whole genome shotgun (WGS) entry which is preliminary data.</text>
</comment>
<organism evidence="3 4">
    <name type="scientific">Batillaria attramentaria</name>
    <dbReference type="NCBI Taxonomy" id="370345"/>
    <lineage>
        <taxon>Eukaryota</taxon>
        <taxon>Metazoa</taxon>
        <taxon>Spiralia</taxon>
        <taxon>Lophotrochozoa</taxon>
        <taxon>Mollusca</taxon>
        <taxon>Gastropoda</taxon>
        <taxon>Caenogastropoda</taxon>
        <taxon>Sorbeoconcha</taxon>
        <taxon>Cerithioidea</taxon>
        <taxon>Batillariidae</taxon>
        <taxon>Batillaria</taxon>
    </lineage>
</organism>
<evidence type="ECO:0000256" key="1">
    <source>
        <dbReference type="SAM" id="MobiDB-lite"/>
    </source>
</evidence>
<dbReference type="Proteomes" id="UP001519460">
    <property type="component" value="Unassembled WGS sequence"/>
</dbReference>
<feature type="non-terminal residue" evidence="3">
    <location>
        <position position="84"/>
    </location>
</feature>
<feature type="region of interest" description="Disordered" evidence="1">
    <location>
        <begin position="55"/>
        <end position="84"/>
    </location>
</feature>
<feature type="transmembrane region" description="Helical" evidence="2">
    <location>
        <begin position="32"/>
        <end position="51"/>
    </location>
</feature>
<name>A0ABD0JG43_9CAEN</name>
<sequence length="84" mass="8844">KPSGEVTEQISTAPKLSNNTTDKEKGDNNVNMIAIVIPVVLMLVLICAALIEHGKNQNNDHGESNPLVSVTPSHVVSTAATGNR</sequence>
<gene>
    <name evidence="3" type="ORF">BaRGS_00035004</name>
</gene>
<feature type="compositionally biased region" description="Polar residues" evidence="1">
    <location>
        <begin position="66"/>
        <end position="84"/>
    </location>
</feature>
<feature type="compositionally biased region" description="Polar residues" evidence="1">
    <location>
        <begin position="1"/>
        <end position="20"/>
    </location>
</feature>
<feature type="non-terminal residue" evidence="3">
    <location>
        <position position="1"/>
    </location>
</feature>
<accession>A0ABD0JG43</accession>
<feature type="region of interest" description="Disordered" evidence="1">
    <location>
        <begin position="1"/>
        <end position="25"/>
    </location>
</feature>
<dbReference type="AlphaFoldDB" id="A0ABD0JG43"/>
<evidence type="ECO:0000313" key="4">
    <source>
        <dbReference type="Proteomes" id="UP001519460"/>
    </source>
</evidence>
<reference evidence="3 4" key="1">
    <citation type="journal article" date="2023" name="Sci. Data">
        <title>Genome assembly of the Korean intertidal mud-creeper Batillaria attramentaria.</title>
        <authorList>
            <person name="Patra A.K."/>
            <person name="Ho P.T."/>
            <person name="Jun S."/>
            <person name="Lee S.J."/>
            <person name="Kim Y."/>
            <person name="Won Y.J."/>
        </authorList>
    </citation>
    <scope>NUCLEOTIDE SEQUENCE [LARGE SCALE GENOMIC DNA]</scope>
    <source>
        <strain evidence="3">Wonlab-2016</strain>
    </source>
</reference>
<keyword evidence="2" id="KW-0472">Membrane</keyword>